<evidence type="ECO:0000313" key="2">
    <source>
        <dbReference type="Proteomes" id="UP000015645"/>
    </source>
</evidence>
<dbReference type="AlphaFoldDB" id="T2STC2"/>
<gene>
    <name evidence="1" type="ORF">L931_08275</name>
</gene>
<name>T2STC2_HELPX</name>
<accession>T2STC2</accession>
<reference evidence="1 2" key="1">
    <citation type="journal article" date="2013" name="Genome Announc.">
        <title>Draft Genome Sequences of Helicobacter pylori Strains Isolated from Regions of Low and High Gastric Cancer Risk in Colombia.</title>
        <authorList>
            <person name="Sheh A."/>
            <person name="Piazuelo M.B."/>
            <person name="Wilson K.T."/>
            <person name="Correa P."/>
            <person name="Fox J.G."/>
        </authorList>
    </citation>
    <scope>NUCLEOTIDE SEQUENCE [LARGE SCALE GENOMIC DNA]</scope>
    <source>
        <strain evidence="1 2">PZ5024</strain>
    </source>
</reference>
<sequence>MQLFALNKCKNSIIFARYLYFNKEQKC</sequence>
<protein>
    <submittedName>
        <fullName evidence="1">Uncharacterized protein</fullName>
    </submittedName>
</protein>
<proteinExistence type="predicted"/>
<comment type="caution">
    <text evidence="1">The sequence shown here is derived from an EMBL/GenBank/DDBJ whole genome shotgun (WGS) entry which is preliminary data.</text>
</comment>
<organism evidence="1 2">
    <name type="scientific">Helicobacter pylori PZ5024</name>
    <dbReference type="NCBI Taxonomy" id="1337391"/>
    <lineage>
        <taxon>Bacteria</taxon>
        <taxon>Pseudomonadati</taxon>
        <taxon>Campylobacterota</taxon>
        <taxon>Epsilonproteobacteria</taxon>
        <taxon>Campylobacterales</taxon>
        <taxon>Helicobacteraceae</taxon>
        <taxon>Helicobacter</taxon>
    </lineage>
</organism>
<evidence type="ECO:0000313" key="1">
    <source>
        <dbReference type="EMBL" id="EQD94749.1"/>
    </source>
</evidence>
<dbReference type="EMBL" id="ASYS01000359">
    <property type="protein sequence ID" value="EQD94749.1"/>
    <property type="molecule type" value="Genomic_DNA"/>
</dbReference>
<dbReference type="Proteomes" id="UP000015645">
    <property type="component" value="Unassembled WGS sequence"/>
</dbReference>